<feature type="transmembrane region" description="Helical" evidence="1">
    <location>
        <begin position="66"/>
        <end position="88"/>
    </location>
</feature>
<keyword evidence="1" id="KW-1133">Transmembrane helix</keyword>
<accession>A0ABX8B4Q2</accession>
<evidence type="ECO:0000313" key="2">
    <source>
        <dbReference type="EMBL" id="QUV94710.1"/>
    </source>
</evidence>
<feature type="transmembrane region" description="Helical" evidence="1">
    <location>
        <begin position="143"/>
        <end position="171"/>
    </location>
</feature>
<proteinExistence type="predicted"/>
<evidence type="ECO:0000313" key="3">
    <source>
        <dbReference type="Proteomes" id="UP000677668"/>
    </source>
</evidence>
<name>A0ABX8B4Q2_9BACT</name>
<organism evidence="2 3">
    <name type="scientific">Chloracidobacterium sp. N</name>
    <dbReference type="NCBI Taxonomy" id="2821540"/>
    <lineage>
        <taxon>Bacteria</taxon>
        <taxon>Pseudomonadati</taxon>
        <taxon>Acidobacteriota</taxon>
        <taxon>Terriglobia</taxon>
        <taxon>Terriglobales</taxon>
        <taxon>Acidobacteriaceae</taxon>
        <taxon>Chloracidobacterium</taxon>
        <taxon>Chloracidobacterium aggregatum</taxon>
    </lineage>
</organism>
<dbReference type="EMBL" id="CP072642">
    <property type="protein sequence ID" value="QUV94710.1"/>
    <property type="molecule type" value="Genomic_DNA"/>
</dbReference>
<sequence length="184" mass="19584">MNATASVLYPKPTTKPVAYDPAPRRIGYGTWLGVTLLWSSFFFVTALAALQLAAALLQIHLNLTHLALAFGLHVGMAVALAFIIGFLNRQLDPTGEKRAQRNAAIQAKYAGRVPTFVSLPGSLVSACLFFGTTVLVMQVSGAALGWAVVGLGLLLNLPAAFVGAFLTGVVLRRIQARRNRQPQG</sequence>
<feature type="transmembrane region" description="Helical" evidence="1">
    <location>
        <begin position="31"/>
        <end position="54"/>
    </location>
</feature>
<evidence type="ECO:0000256" key="1">
    <source>
        <dbReference type="SAM" id="Phobius"/>
    </source>
</evidence>
<protein>
    <submittedName>
        <fullName evidence="2">Uncharacterized protein</fullName>
    </submittedName>
</protein>
<keyword evidence="1" id="KW-0472">Membrane</keyword>
<keyword evidence="1" id="KW-0812">Transmembrane</keyword>
<keyword evidence="3" id="KW-1185">Reference proteome</keyword>
<dbReference type="Proteomes" id="UP000677668">
    <property type="component" value="Chromosome 1"/>
</dbReference>
<gene>
    <name evidence="2" type="ORF">J8C05_04480</name>
</gene>
<reference evidence="2 3" key="1">
    <citation type="submission" date="2021-03" db="EMBL/GenBank/DDBJ databases">
        <title>Genomic and phenotypic characterization of Chloracidobacterium isolates provides evidence for multiple species.</title>
        <authorList>
            <person name="Saini M.K."/>
            <person name="Costas A.M.G."/>
            <person name="Tank M."/>
            <person name="Bryant D.A."/>
        </authorList>
    </citation>
    <scope>NUCLEOTIDE SEQUENCE [LARGE SCALE GENOMIC DNA]</scope>
    <source>
        <strain evidence="2 3">N</strain>
    </source>
</reference>
<feature type="transmembrane region" description="Helical" evidence="1">
    <location>
        <begin position="109"/>
        <end position="131"/>
    </location>
</feature>
<dbReference type="RefSeq" id="WP_211422983.1">
    <property type="nucleotide sequence ID" value="NZ_CP072642.1"/>
</dbReference>